<dbReference type="InterPro" id="IPR050815">
    <property type="entry name" value="TF_fung"/>
</dbReference>
<dbReference type="AlphaFoldDB" id="A0A6G1H6L2"/>
<name>A0A6G1H6L2_9PEZI</name>
<evidence type="ECO:0000256" key="4">
    <source>
        <dbReference type="ARBA" id="ARBA00023163"/>
    </source>
</evidence>
<organism evidence="7 8">
    <name type="scientific">Aulographum hederae CBS 113979</name>
    <dbReference type="NCBI Taxonomy" id="1176131"/>
    <lineage>
        <taxon>Eukaryota</taxon>
        <taxon>Fungi</taxon>
        <taxon>Dikarya</taxon>
        <taxon>Ascomycota</taxon>
        <taxon>Pezizomycotina</taxon>
        <taxon>Dothideomycetes</taxon>
        <taxon>Pleosporomycetidae</taxon>
        <taxon>Aulographales</taxon>
        <taxon>Aulographaceae</taxon>
    </lineage>
</organism>
<dbReference type="Proteomes" id="UP000800041">
    <property type="component" value="Unassembled WGS sequence"/>
</dbReference>
<comment type="subcellular location">
    <subcellularLocation>
        <location evidence="1">Nucleus</location>
    </subcellularLocation>
</comment>
<dbReference type="InterPro" id="IPR007219">
    <property type="entry name" value="XnlR_reg_dom"/>
</dbReference>
<feature type="domain" description="Xylanolytic transcriptional activator regulatory" evidence="6">
    <location>
        <begin position="189"/>
        <end position="268"/>
    </location>
</feature>
<evidence type="ECO:0000256" key="2">
    <source>
        <dbReference type="ARBA" id="ARBA00022723"/>
    </source>
</evidence>
<dbReference type="OrthoDB" id="3862662at2759"/>
<dbReference type="Pfam" id="PF04082">
    <property type="entry name" value="Fungal_trans"/>
    <property type="match status" value="1"/>
</dbReference>
<dbReference type="GO" id="GO:0005634">
    <property type="term" value="C:nucleus"/>
    <property type="evidence" value="ECO:0007669"/>
    <property type="project" value="UniProtKB-SubCell"/>
</dbReference>
<evidence type="ECO:0000259" key="6">
    <source>
        <dbReference type="SMART" id="SM00906"/>
    </source>
</evidence>
<accession>A0A6G1H6L2</accession>
<sequence>MERLESLERRLRDPADSSWSHPASMVARPSFLGGDARSPLAGNLVRARFPKLYLLDSKAFSKTVVDSLDFEFEAPQEISNLLLPGDVEAICNEYFYTAHCWMPILSRKRLYREIGELDRSWNASLTLLLLCMKLVSEPTQDGNNPGPLYNVVQRLYTMVEGYPHITLRLLQSTVLLAFYEIGHGILPAGYLRIGHAARLGVMMGFHDRRHAAQLLKVSETPTLREEERRTWWAVLILDRYVHIGTSGVPLAAPDPGNGDLLPCSEVDWFVGDNGSNHPFFTSSFSVNLELGNFACLCQASHILGRVLHHRDDVNDRLDRRFRMAEAMQLERALVALDSNLSQRHSSVYISSQESAHMASFEALALCCCARLLLYNMYGCNEPDQDSIQQERLSEDTEMQQISLAGVRQIILERMLPVAQMLATRVKETGPIICYSLYHCASECAWFIKEDPNEETIGAMRTYVDLLTAIENRWKVAGLYMKLLEHEESLQVLYTTINL</sequence>
<dbReference type="GO" id="GO:0000981">
    <property type="term" value="F:DNA-binding transcription factor activity, RNA polymerase II-specific"/>
    <property type="evidence" value="ECO:0007669"/>
    <property type="project" value="InterPro"/>
</dbReference>
<dbReference type="CDD" id="cd12148">
    <property type="entry name" value="fungal_TF_MHR"/>
    <property type="match status" value="1"/>
</dbReference>
<keyword evidence="5" id="KW-0539">Nucleus</keyword>
<keyword evidence="2" id="KW-0479">Metal-binding</keyword>
<reference evidence="7" key="1">
    <citation type="journal article" date="2020" name="Stud. Mycol.">
        <title>101 Dothideomycetes genomes: a test case for predicting lifestyles and emergence of pathogens.</title>
        <authorList>
            <person name="Haridas S."/>
            <person name="Albert R."/>
            <person name="Binder M."/>
            <person name="Bloem J."/>
            <person name="Labutti K."/>
            <person name="Salamov A."/>
            <person name="Andreopoulos B."/>
            <person name="Baker S."/>
            <person name="Barry K."/>
            <person name="Bills G."/>
            <person name="Bluhm B."/>
            <person name="Cannon C."/>
            <person name="Castanera R."/>
            <person name="Culley D."/>
            <person name="Daum C."/>
            <person name="Ezra D."/>
            <person name="Gonzalez J."/>
            <person name="Henrissat B."/>
            <person name="Kuo A."/>
            <person name="Liang C."/>
            <person name="Lipzen A."/>
            <person name="Lutzoni F."/>
            <person name="Magnuson J."/>
            <person name="Mondo S."/>
            <person name="Nolan M."/>
            <person name="Ohm R."/>
            <person name="Pangilinan J."/>
            <person name="Park H.-J."/>
            <person name="Ramirez L."/>
            <person name="Alfaro M."/>
            <person name="Sun H."/>
            <person name="Tritt A."/>
            <person name="Yoshinaga Y."/>
            <person name="Zwiers L.-H."/>
            <person name="Turgeon B."/>
            <person name="Goodwin S."/>
            <person name="Spatafora J."/>
            <person name="Crous P."/>
            <person name="Grigoriev I."/>
        </authorList>
    </citation>
    <scope>NUCLEOTIDE SEQUENCE</scope>
    <source>
        <strain evidence="7">CBS 113979</strain>
    </source>
</reference>
<dbReference type="GO" id="GO:0008270">
    <property type="term" value="F:zinc ion binding"/>
    <property type="evidence" value="ECO:0007669"/>
    <property type="project" value="InterPro"/>
</dbReference>
<keyword evidence="8" id="KW-1185">Reference proteome</keyword>
<gene>
    <name evidence="7" type="ORF">K402DRAFT_391863</name>
</gene>
<dbReference type="PANTHER" id="PTHR47338">
    <property type="entry name" value="ZN(II)2CYS6 TRANSCRIPTION FACTOR (EUROFUNG)-RELATED"/>
    <property type="match status" value="1"/>
</dbReference>
<evidence type="ECO:0000256" key="5">
    <source>
        <dbReference type="ARBA" id="ARBA00023242"/>
    </source>
</evidence>
<proteinExistence type="predicted"/>
<evidence type="ECO:0000313" key="8">
    <source>
        <dbReference type="Proteomes" id="UP000800041"/>
    </source>
</evidence>
<evidence type="ECO:0000256" key="1">
    <source>
        <dbReference type="ARBA" id="ARBA00004123"/>
    </source>
</evidence>
<dbReference type="SMART" id="SM00906">
    <property type="entry name" value="Fungal_trans"/>
    <property type="match status" value="1"/>
</dbReference>
<dbReference type="GO" id="GO:0003677">
    <property type="term" value="F:DNA binding"/>
    <property type="evidence" value="ECO:0007669"/>
    <property type="project" value="InterPro"/>
</dbReference>
<dbReference type="EMBL" id="ML977148">
    <property type="protein sequence ID" value="KAF1988639.1"/>
    <property type="molecule type" value="Genomic_DNA"/>
</dbReference>
<keyword evidence="4" id="KW-0804">Transcription</keyword>
<dbReference type="GO" id="GO:0006351">
    <property type="term" value="P:DNA-templated transcription"/>
    <property type="evidence" value="ECO:0007669"/>
    <property type="project" value="InterPro"/>
</dbReference>
<evidence type="ECO:0000313" key="7">
    <source>
        <dbReference type="EMBL" id="KAF1988639.1"/>
    </source>
</evidence>
<dbReference type="PANTHER" id="PTHR47338:SF20">
    <property type="entry name" value="ZN(II)2CYS6 TRANSCRIPTION FACTOR (EUROFUNG)"/>
    <property type="match status" value="1"/>
</dbReference>
<protein>
    <recommendedName>
        <fullName evidence="6">Xylanolytic transcriptional activator regulatory domain-containing protein</fullName>
    </recommendedName>
</protein>
<evidence type="ECO:0000256" key="3">
    <source>
        <dbReference type="ARBA" id="ARBA00023015"/>
    </source>
</evidence>
<keyword evidence="3" id="KW-0805">Transcription regulation</keyword>